<reference evidence="3" key="1">
    <citation type="submission" date="2022-07" db="EMBL/GenBank/DDBJ databases">
        <title>Genome Sequence of Physisporinus lineatus.</title>
        <authorList>
            <person name="Buettner E."/>
        </authorList>
    </citation>
    <scope>NUCLEOTIDE SEQUENCE</scope>
    <source>
        <strain evidence="3">VT162</strain>
    </source>
</reference>
<evidence type="ECO:0000313" key="4">
    <source>
        <dbReference type="Proteomes" id="UP001212997"/>
    </source>
</evidence>
<evidence type="ECO:0000256" key="1">
    <source>
        <dbReference type="SAM" id="MobiDB-lite"/>
    </source>
</evidence>
<keyword evidence="2" id="KW-0472">Membrane</keyword>
<dbReference type="AlphaFoldDB" id="A0AAD5USJ6"/>
<proteinExistence type="predicted"/>
<feature type="transmembrane region" description="Helical" evidence="2">
    <location>
        <begin position="82"/>
        <end position="101"/>
    </location>
</feature>
<dbReference type="EMBL" id="JANAWD010000714">
    <property type="protein sequence ID" value="KAJ3476388.1"/>
    <property type="molecule type" value="Genomic_DNA"/>
</dbReference>
<protein>
    <submittedName>
        <fullName evidence="3">Uncharacterized protein</fullName>
    </submittedName>
</protein>
<gene>
    <name evidence="3" type="ORF">NLI96_g11194</name>
</gene>
<organism evidence="3 4">
    <name type="scientific">Meripilus lineatus</name>
    <dbReference type="NCBI Taxonomy" id="2056292"/>
    <lineage>
        <taxon>Eukaryota</taxon>
        <taxon>Fungi</taxon>
        <taxon>Dikarya</taxon>
        <taxon>Basidiomycota</taxon>
        <taxon>Agaricomycotina</taxon>
        <taxon>Agaricomycetes</taxon>
        <taxon>Polyporales</taxon>
        <taxon>Meripilaceae</taxon>
        <taxon>Meripilus</taxon>
    </lineage>
</organism>
<sequence>MLTWSEHFEDLPSDDEAELIVTKPDLIVLPPEPEFPPDQEQDTSDEKSTSPSKGPGKGKEKDKRHRPHKPRKLPLMLVQRKAVVASAVLVLGVAMAVYGTGGFRGDAGYGSGFEFGGGGLARSQREWKALGRFVGALVFGAGERLVESMWR</sequence>
<feature type="region of interest" description="Disordered" evidence="1">
    <location>
        <begin position="21"/>
        <end position="72"/>
    </location>
</feature>
<name>A0AAD5USJ6_9APHY</name>
<evidence type="ECO:0000256" key="2">
    <source>
        <dbReference type="SAM" id="Phobius"/>
    </source>
</evidence>
<comment type="caution">
    <text evidence="3">The sequence shown here is derived from an EMBL/GenBank/DDBJ whole genome shotgun (WGS) entry which is preliminary data.</text>
</comment>
<dbReference type="Proteomes" id="UP001212997">
    <property type="component" value="Unassembled WGS sequence"/>
</dbReference>
<keyword evidence="2" id="KW-1133">Transmembrane helix</keyword>
<evidence type="ECO:0000313" key="3">
    <source>
        <dbReference type="EMBL" id="KAJ3476388.1"/>
    </source>
</evidence>
<accession>A0AAD5USJ6</accession>
<feature type="compositionally biased region" description="Basic residues" evidence="1">
    <location>
        <begin position="62"/>
        <end position="72"/>
    </location>
</feature>
<keyword evidence="2" id="KW-0812">Transmembrane</keyword>
<keyword evidence="4" id="KW-1185">Reference proteome</keyword>